<dbReference type="Pfam" id="PF02613">
    <property type="entry name" value="Nitrate_red_del"/>
    <property type="match status" value="1"/>
</dbReference>
<dbReference type="PANTHER" id="PTHR43680:SF2">
    <property type="entry name" value="NITRATE REDUCTASE MOLYBDENUM COFACTOR ASSEMBLY CHAPERONE NARJ"/>
    <property type="match status" value="1"/>
</dbReference>
<organism evidence="2 3">
    <name type="scientific">Virgibacillus natechei</name>
    <dbReference type="NCBI Taxonomy" id="1216297"/>
    <lineage>
        <taxon>Bacteria</taxon>
        <taxon>Bacillati</taxon>
        <taxon>Bacillota</taxon>
        <taxon>Bacilli</taxon>
        <taxon>Bacillales</taxon>
        <taxon>Bacillaceae</taxon>
        <taxon>Virgibacillus</taxon>
    </lineage>
</organism>
<name>A0ABS4IG49_9BACI</name>
<dbReference type="InterPro" id="IPR020945">
    <property type="entry name" value="DMSO/NO3_reduct_chaperone"/>
</dbReference>
<dbReference type="PANTHER" id="PTHR43680">
    <property type="entry name" value="NITRATE REDUCTASE MOLYBDENUM COFACTOR ASSEMBLY CHAPERONE"/>
    <property type="match status" value="1"/>
</dbReference>
<evidence type="ECO:0000256" key="1">
    <source>
        <dbReference type="ARBA" id="ARBA00023063"/>
    </source>
</evidence>
<protein>
    <submittedName>
        <fullName evidence="2">Nitrate reductase delta subunit</fullName>
    </submittedName>
</protein>
<dbReference type="Proteomes" id="UP001519345">
    <property type="component" value="Unassembled WGS sequence"/>
</dbReference>
<sequence length="202" mass="23278">MIKQQEERAILVIASRLLGYPTAELVKDHQDINECVEENIETSELEIELVASYDPLFRLPSQEIQELYVATFDLKSKLGLYLTAHELGDSTKRGAALIKLQKIINQAGFEREGDELADYMPMLFEFLAVAPEAPNHDRLYRRLAVAIQRMLNNIDEGNPYAGILQVLMRYVFPEPTKEEVARLEFDREEADLEELPYPIMYQ</sequence>
<accession>A0ABS4IG49</accession>
<dbReference type="RefSeq" id="WP_209463085.1">
    <property type="nucleotide sequence ID" value="NZ_CP110224.1"/>
</dbReference>
<proteinExistence type="predicted"/>
<dbReference type="EMBL" id="JAGGKX010000009">
    <property type="protein sequence ID" value="MBP1969919.1"/>
    <property type="molecule type" value="Genomic_DNA"/>
</dbReference>
<keyword evidence="3" id="KW-1185">Reference proteome</keyword>
<dbReference type="InterPro" id="IPR003765">
    <property type="entry name" value="NO3_reductase_chaperone_NarJ"/>
</dbReference>
<dbReference type="SUPFAM" id="SSF89155">
    <property type="entry name" value="TorD-like"/>
    <property type="match status" value="1"/>
</dbReference>
<reference evidence="2 3" key="1">
    <citation type="submission" date="2021-03" db="EMBL/GenBank/DDBJ databases">
        <title>Genomic Encyclopedia of Type Strains, Phase IV (KMG-IV): sequencing the most valuable type-strain genomes for metagenomic binning, comparative biology and taxonomic classification.</title>
        <authorList>
            <person name="Goeker M."/>
        </authorList>
    </citation>
    <scope>NUCLEOTIDE SEQUENCE [LARGE SCALE GENOMIC DNA]</scope>
    <source>
        <strain evidence="2 3">DSM 25609</strain>
    </source>
</reference>
<evidence type="ECO:0000313" key="2">
    <source>
        <dbReference type="EMBL" id="MBP1969919.1"/>
    </source>
</evidence>
<keyword evidence="1" id="KW-0534">Nitrate assimilation</keyword>
<gene>
    <name evidence="2" type="ORF">J2Z83_002027</name>
</gene>
<comment type="caution">
    <text evidence="2">The sequence shown here is derived from an EMBL/GenBank/DDBJ whole genome shotgun (WGS) entry which is preliminary data.</text>
</comment>
<evidence type="ECO:0000313" key="3">
    <source>
        <dbReference type="Proteomes" id="UP001519345"/>
    </source>
</evidence>
<dbReference type="InterPro" id="IPR036411">
    <property type="entry name" value="TorD-like_sf"/>
</dbReference>
<dbReference type="NCBIfam" id="TIGR00684">
    <property type="entry name" value="narJ"/>
    <property type="match status" value="1"/>
</dbReference>